<evidence type="ECO:0000313" key="5">
    <source>
        <dbReference type="RefSeq" id="XP_015899214.2"/>
    </source>
</evidence>
<dbReference type="PANTHER" id="PTHR31161">
    <property type="entry name" value="PROTEIN GRAVITROPIC IN THE LIGHT 1"/>
    <property type="match status" value="1"/>
</dbReference>
<keyword evidence="4" id="KW-1185">Reference proteome</keyword>
<protein>
    <submittedName>
        <fullName evidence="5 6">Protein GRAVITROPIC IN THE LIGHT 1</fullName>
    </submittedName>
</protein>
<evidence type="ECO:0000256" key="1">
    <source>
        <dbReference type="SAM" id="Coils"/>
    </source>
</evidence>
<dbReference type="Pfam" id="PF24994">
    <property type="entry name" value="GIL1_IRKI_C"/>
    <property type="match status" value="1"/>
</dbReference>
<dbReference type="InterPro" id="IPR040225">
    <property type="entry name" value="GIL1-like"/>
</dbReference>
<dbReference type="InterPro" id="IPR006943">
    <property type="entry name" value="DUF641_pln"/>
</dbReference>
<sequence length="476" mass="54398">MDSVKPSAVTPSKSKLARTIAKVLNLRTATGVAPVDGIQRKVKKSQEIGIQKVKKYDQFASKSKKGQSQSRSFELEDEEELQDRMALEALVAKLFAIISSVKASYAQLQYFQSPYDPDGIRDADQLVVSGFKNLSELKRCYLKKQFDPSPETAMLSAEIEELKSVLKTYEIMGKKLESQARLKDSEITFLKEKLEEANRQNKLLEKRLNQSGQLYVLDNLHLSGLNSSHFITVLKHTVKSIRTFVRSMMEEMKSAGWDFDAAASAIEPDVVYWKKEHTCFAFESFVCREMFDSFCLPNYSVPNELSLTPEKKKKQREAFFRSFMELKSMKAKEYLAENPKSAFGNFCRVKYLQVVHPKMESSFFGNLNQRNLVDSGEFPTSNSFFASFSEMAKRVWVLHCMAFSFETEAKIFQIKKGCRFSEVYMESVAEEEPIFSSSYDPQVAFTVVPGFIIGKTVIQCQVYLAQLQSERPRLSR</sequence>
<dbReference type="KEGG" id="zju:107432560"/>
<proteinExistence type="predicted"/>
<organism evidence="4 5">
    <name type="scientific">Ziziphus jujuba</name>
    <name type="common">Chinese jujube</name>
    <name type="synonym">Ziziphus sativa</name>
    <dbReference type="NCBI Taxonomy" id="326968"/>
    <lineage>
        <taxon>Eukaryota</taxon>
        <taxon>Viridiplantae</taxon>
        <taxon>Streptophyta</taxon>
        <taxon>Embryophyta</taxon>
        <taxon>Tracheophyta</taxon>
        <taxon>Spermatophyta</taxon>
        <taxon>Magnoliopsida</taxon>
        <taxon>eudicotyledons</taxon>
        <taxon>Gunneridae</taxon>
        <taxon>Pentapetalae</taxon>
        <taxon>rosids</taxon>
        <taxon>fabids</taxon>
        <taxon>Rosales</taxon>
        <taxon>Rhamnaceae</taxon>
        <taxon>Paliureae</taxon>
        <taxon>Ziziphus</taxon>
    </lineage>
</organism>
<feature type="domain" description="GIL1/IRKI C-terminal" evidence="3">
    <location>
        <begin position="411"/>
        <end position="463"/>
    </location>
</feature>
<evidence type="ECO:0000313" key="6">
    <source>
        <dbReference type="RefSeq" id="XP_015899215.2"/>
    </source>
</evidence>
<dbReference type="RefSeq" id="XP_060668715.1">
    <property type="nucleotide sequence ID" value="XM_060812732.1"/>
</dbReference>
<evidence type="ECO:0000313" key="4">
    <source>
        <dbReference type="Proteomes" id="UP001652623"/>
    </source>
</evidence>
<gene>
    <name evidence="5 6 7" type="primary">LOC107432560</name>
</gene>
<keyword evidence="1" id="KW-0175">Coiled coil</keyword>
<dbReference type="RefSeq" id="XP_015899215.2">
    <property type="nucleotide sequence ID" value="XM_016043729.4"/>
</dbReference>
<reference evidence="5 6" key="1">
    <citation type="submission" date="2025-05" db="UniProtKB">
        <authorList>
            <consortium name="RefSeq"/>
        </authorList>
    </citation>
    <scope>IDENTIFICATION</scope>
    <source>
        <tissue evidence="5 6">Seedling</tissue>
    </source>
</reference>
<name>A0A6P4BJD7_ZIZJJ</name>
<dbReference type="GeneID" id="107432560"/>
<dbReference type="AlphaFoldDB" id="A0A6P4BJD7"/>
<feature type="domain" description="DUF641" evidence="2">
    <location>
        <begin position="83"/>
        <end position="207"/>
    </location>
</feature>
<dbReference type="GO" id="GO:0009639">
    <property type="term" value="P:response to red or far red light"/>
    <property type="evidence" value="ECO:0007669"/>
    <property type="project" value="InterPro"/>
</dbReference>
<dbReference type="Pfam" id="PF04859">
    <property type="entry name" value="DUF641"/>
    <property type="match status" value="1"/>
</dbReference>
<evidence type="ECO:0000259" key="2">
    <source>
        <dbReference type="Pfam" id="PF04859"/>
    </source>
</evidence>
<evidence type="ECO:0000259" key="3">
    <source>
        <dbReference type="Pfam" id="PF24994"/>
    </source>
</evidence>
<accession>A0A6P4BJD7</accession>
<dbReference type="GO" id="GO:0009959">
    <property type="term" value="P:negative gravitropism"/>
    <property type="evidence" value="ECO:0007669"/>
    <property type="project" value="InterPro"/>
</dbReference>
<evidence type="ECO:0000313" key="7">
    <source>
        <dbReference type="RefSeq" id="XP_060668715.1"/>
    </source>
</evidence>
<dbReference type="Proteomes" id="UP001652623">
    <property type="component" value="Chromosome 11"/>
</dbReference>
<dbReference type="RefSeq" id="XP_015899214.2">
    <property type="nucleotide sequence ID" value="XM_016043728.4"/>
</dbReference>
<feature type="coiled-coil region" evidence="1">
    <location>
        <begin position="159"/>
        <end position="214"/>
    </location>
</feature>
<dbReference type="InterPro" id="IPR056813">
    <property type="entry name" value="GIL1_IRKI_C"/>
</dbReference>